<dbReference type="EMBL" id="HG001812">
    <property type="protein sequence ID" value="CDF37070.1"/>
    <property type="molecule type" value="Genomic_DNA"/>
</dbReference>
<keyword evidence="2" id="KW-1185">Reference proteome</keyword>
<dbReference type="GeneID" id="17324600"/>
<evidence type="ECO:0000313" key="2">
    <source>
        <dbReference type="Proteomes" id="UP000012073"/>
    </source>
</evidence>
<sequence>MLRGRFWDGGGGSLSKTVLYFPISLQYAAEARGALCPLTESRGACVKECTRLWLREAVLRW</sequence>
<dbReference type="KEGG" id="ccp:CHC_T00005250001"/>
<organism evidence="1 2">
    <name type="scientific">Chondrus crispus</name>
    <name type="common">Carrageen Irish moss</name>
    <name type="synonym">Polymorpha crispa</name>
    <dbReference type="NCBI Taxonomy" id="2769"/>
    <lineage>
        <taxon>Eukaryota</taxon>
        <taxon>Rhodophyta</taxon>
        <taxon>Florideophyceae</taxon>
        <taxon>Rhodymeniophycidae</taxon>
        <taxon>Gigartinales</taxon>
        <taxon>Gigartinaceae</taxon>
        <taxon>Chondrus</taxon>
    </lineage>
</organism>
<dbReference type="AlphaFoldDB" id="R7QI36"/>
<protein>
    <submittedName>
        <fullName evidence="1">Uncharacterized protein</fullName>
    </submittedName>
</protein>
<proteinExistence type="predicted"/>
<gene>
    <name evidence="1" type="ORF">CHC_T00005250001</name>
</gene>
<dbReference type="Gramene" id="CDF37070">
    <property type="protein sequence ID" value="CDF37070"/>
    <property type="gene ID" value="CHC_T00005250001"/>
</dbReference>
<dbReference type="RefSeq" id="XP_005716889.1">
    <property type="nucleotide sequence ID" value="XM_005716832.1"/>
</dbReference>
<evidence type="ECO:0000313" key="1">
    <source>
        <dbReference type="EMBL" id="CDF37070.1"/>
    </source>
</evidence>
<reference evidence="2" key="1">
    <citation type="journal article" date="2013" name="Proc. Natl. Acad. Sci. U.S.A.">
        <title>Genome structure and metabolic features in the red seaweed Chondrus crispus shed light on evolution of the Archaeplastida.</title>
        <authorList>
            <person name="Collen J."/>
            <person name="Porcel B."/>
            <person name="Carre W."/>
            <person name="Ball S.G."/>
            <person name="Chaparro C."/>
            <person name="Tonon T."/>
            <person name="Barbeyron T."/>
            <person name="Michel G."/>
            <person name="Noel B."/>
            <person name="Valentin K."/>
            <person name="Elias M."/>
            <person name="Artiguenave F."/>
            <person name="Arun A."/>
            <person name="Aury J.M."/>
            <person name="Barbosa-Neto J.F."/>
            <person name="Bothwell J.H."/>
            <person name="Bouget F.Y."/>
            <person name="Brillet L."/>
            <person name="Cabello-Hurtado F."/>
            <person name="Capella-Gutierrez S."/>
            <person name="Charrier B."/>
            <person name="Cladiere L."/>
            <person name="Cock J.M."/>
            <person name="Coelho S.M."/>
            <person name="Colleoni C."/>
            <person name="Czjzek M."/>
            <person name="Da Silva C."/>
            <person name="Delage L."/>
            <person name="Denoeud F."/>
            <person name="Deschamps P."/>
            <person name="Dittami S.M."/>
            <person name="Gabaldon T."/>
            <person name="Gachon C.M."/>
            <person name="Groisillier A."/>
            <person name="Herve C."/>
            <person name="Jabbari K."/>
            <person name="Katinka M."/>
            <person name="Kloareg B."/>
            <person name="Kowalczyk N."/>
            <person name="Labadie K."/>
            <person name="Leblanc C."/>
            <person name="Lopez P.J."/>
            <person name="McLachlan D.H."/>
            <person name="Meslet-Cladiere L."/>
            <person name="Moustafa A."/>
            <person name="Nehr Z."/>
            <person name="Nyvall Collen P."/>
            <person name="Panaud O."/>
            <person name="Partensky F."/>
            <person name="Poulain J."/>
            <person name="Rensing S.A."/>
            <person name="Rousvoal S."/>
            <person name="Samson G."/>
            <person name="Symeonidi A."/>
            <person name="Weissenbach J."/>
            <person name="Zambounis A."/>
            <person name="Wincker P."/>
            <person name="Boyen C."/>
        </authorList>
    </citation>
    <scope>NUCLEOTIDE SEQUENCE [LARGE SCALE GENOMIC DNA]</scope>
    <source>
        <strain evidence="2">cv. Stackhouse</strain>
    </source>
</reference>
<name>R7QI36_CHOCR</name>
<dbReference type="Proteomes" id="UP000012073">
    <property type="component" value="Unassembled WGS sequence"/>
</dbReference>
<accession>R7QI36</accession>